<feature type="compositionally biased region" description="Basic and acidic residues" evidence="1">
    <location>
        <begin position="421"/>
        <end position="434"/>
    </location>
</feature>
<sequence length="2915" mass="323686">MSDQGAGRSYYRDDEIVVDRDGLPHYTGQNPDLLKEYKKRVTLALARLEGSGDDEEAIALSLGKKKRRFRVKLLDGLHGRAWRRAEHLAQETAEVRADGGERRIFEALATLDKDAIVKKGMAFDNFFKRSFRKRGTDMGEYLSNKEKLWEDLQERDENTTLSDDLMAYFLLDGANLTDEQKHNIVLNSNSEYNLDMFQHTLRKERRSAPTSTRKQKWQNRRGGKANQVEDNNSGDEDDITDEEFEEGAHAADGDQEAASDAGASNDDDVFEAYSAYDAAREKLKDTQKQRGFFKGEVTFEERQEQIKEEKKRTRCGACGRIGHWAGDAVCPKTGKQGDNKFGGGRGGGRGSGKPKANKPGRGGKSYFTLDGAVDEDELMEEATSFVVRGDDVSCDRDGTNEEQDSFYTDSEEEPDDEREDDSYHNRDYDQDRKKSAGAASSGEAAPRPSAAPEDIPTTPDFRAWKQYELKSHLSELGLQTNGKEDILIERLEGRYSGKAQVKMGCSVSRTAAAFSDGTLTRAPGENIKCADCGKYGHHGGDKLCPLYAEIQAYQQAKQRQELEKTAEVPLTKPNISKQQKEIGAKSLGARPKAAATSSRASTSWEFVDEDNTFIEQLTCPKCRRQGTQVKSDNLGGDKFYGCLNFNTTMRCKGTINWTTGQQMLRDGGPSGRSQGCISRLEEPLRSRTWAAILASPDELAAAQLDPQSLALFNAGGQVSGSRLGHSQFAFAVGRTDCNIINCDVVALVDTACALCMRSNNWGERFEKHLPPGLTCRKTGIQRKFTFANGSKQQGDVYVIPIGIGGFRGEAHSTEIDRDDSTMKNATHLGIDVSQFGDDQDSVLQRMELKSSQGDAIVHLATCMDVVRGGYAYLENDDCDDEETCDTVKIDAIRRQGAGSNDETGQKSDISLAARGVRKSETRGELANRRAQELSTTASRIAAEEKRTWATLKKEYTLTERMATSGFKKTMIFEPWGGSSIAARVAPGVFGWTNSQPLDKIDDCDLMTKEGEDLLFEILDEHGPYLTITVFDCRIWSVMTNVSPTVDWETLRRTYGVRVLTSVKRICSRRYKRHRYFLAEQPWSAASWKYNNILAEIYALPNVWFACGAQCGFGKKDIDSGKPIQKLAGYLANGQCVLNKLAIPCKCKTAREMVEGNNSAGKRAAQAAACPPRMATAICEGVKQHMEIDSAAALANGHMESSLPVGDGLATELPSKKGQSYSEGQADSGGDMAKEKVDKVMEMFSSFVGFLTPLTLLWPSVDRRAAEIAELEEASASVKLIMVRRNPRSLLAVVPHLHTSQAPMRTAYARSERGVWSELGWEDWTNLSPQQRVMKIAGADLLIMVYGAQIGEAEDGEQDKETMRKQRWDQLPRDLKVAIRRLHENLGHAPKIEMLRAWRISRASEAAIKACRLFSCEHCERTRRPLLAKPSKLPSVDEFNVVVGFDTFAEKDADQAEWQFLNIVCLGWFQVVALLGEVHEMTGSTTVLETYELCWASWAGESEVGVIVDRAKGFLGSFSEHMSSRGCRFDSAAKAAAWHIAKVERHGDLASHVAGCEDVLKAVIEINQAKNSLSRRSGFSPAQWVLGRDIRLPADLMDDGEVERIGAIAASATPTSKFARKCALRQAAREARAKMANEDAIKRAELRQVRPERGPFNVGDWVFYYDQKEQGKRPESVINWRGVARVIGHEGKRAIWIVHRGITIACAPEHLAKASDEEVRSWLVTAQEADLIDTTGRLEAMDLSIYDDGLFPQSFEKMEDQFNQNQRRLSHRQRHRRQRCRSRQSVKHLPRAAQAEDPMEDAVKDFVNEAKRQKLLDDVPESIKTDDAFQVYEDKDSMINEAYSAYDVNQSFYAEHEVSKEVFAFGVERNEFECSYEAGPTVAKKGRKELHLKELDEAKRQLFIRPGGSDEKEWKAWQDLDACDALSLGESEQIWETKRDLIIPAKWVRTNKSEGVLDAEFEAKSRMVVQGFKDKSLGEYRRDAPTASKLAEAMALLVIASMGMVMSCGDIKNAYFSGRGIGREIYISQPRGGLKGLHPRQLLRAKKAIYGFAEAARLFWLAFCEVLEKDGWVQSVLEPALLYLRDKAGALVGILCTHVDDLLAGVLKKYEDTAFRCTRQKLNFSKWLKEDFVFRGRDIQRLPNGDVGVTMKGYSLNMKTVPIPRDRKKELMSPLTDDEVTRLRKATGEISWLSRQLRADLAFQAGQAQRAMVAPCIADLVKVNKGINDGKRGADYMQKFPKGIDLSRATVLIECDSGHADGKPESDEIARYKSIGCHFLFIVDHDVLSGKLVTAAMMYYSSKSTQRVCRSTLAAKASHLAGSLEAGEWLCVLLEEVFNPKIDLKDWQKIVLLNPIELKLIDYDVNDRPLEFEMKTCRVTEMAPSTLYLFILADLVQRCSRIATTALEWFLSELGRPGTNSERLECASLFLRHFDFIVARDLREPADVNDMVATFPQDTSQVPPVVKSRLQLLEQGQWHQAVVDANADAAKARERAATRRAAAAAEVAHGDASTGRWVFGSSGVHPPSPETVDLREGKFIVDPTRDTIAQRPGLSQRAARCKPGVVQNNLVSAVLAKTADGRASGTSAWRNSRLKNIASSDSGLATLTSWAQAWVSGTVPEIMAAPWRALLGGPLRKCSCGEGVYSEFPCSVGGTPVNLECMDDMLMTFDLSLACTWLPLLTDALFTVSMRLNITKTKVWVFDRLEVMGDAPDGQLAASIGHPAAPAVSLTEQAEKPAQTMQLMLQPSHRAAWTLLDEVLNKALDYDSRAKRFFMHLAGASQYMPSTAQKLPNHESIADAIDLDGVKDDSFIMAIKFSIGTPIYTADRLLDGTARDSAACHIISFAATTPGAVAEEGARCKEERYRPTARKSVLLCAVETWGYVDSKFAGLLGELAVLASQRQRGRGVLPTRWGAQ</sequence>
<feature type="region of interest" description="Disordered" evidence="1">
    <location>
        <begin position="202"/>
        <end position="239"/>
    </location>
</feature>
<organism evidence="3 4">
    <name type="scientific">Prorocentrum cordatum</name>
    <dbReference type="NCBI Taxonomy" id="2364126"/>
    <lineage>
        <taxon>Eukaryota</taxon>
        <taxon>Sar</taxon>
        <taxon>Alveolata</taxon>
        <taxon>Dinophyceae</taxon>
        <taxon>Prorocentrales</taxon>
        <taxon>Prorocentraceae</taxon>
        <taxon>Prorocentrum</taxon>
    </lineage>
</organism>
<dbReference type="EMBL" id="CAUYUJ010015049">
    <property type="protein sequence ID" value="CAK0849304.1"/>
    <property type="molecule type" value="Genomic_DNA"/>
</dbReference>
<feature type="compositionally biased region" description="Basic and acidic residues" evidence="1">
    <location>
        <begin position="389"/>
        <end position="399"/>
    </location>
</feature>
<feature type="compositionally biased region" description="Basic residues" evidence="1">
    <location>
        <begin position="213"/>
        <end position="223"/>
    </location>
</feature>
<feature type="region of interest" description="Disordered" evidence="1">
    <location>
        <begin position="1204"/>
        <end position="1231"/>
    </location>
</feature>
<evidence type="ECO:0000313" key="4">
    <source>
        <dbReference type="Proteomes" id="UP001189429"/>
    </source>
</evidence>
<feature type="region of interest" description="Disordered" evidence="1">
    <location>
        <begin position="328"/>
        <end position="368"/>
    </location>
</feature>
<dbReference type="InterPro" id="IPR003034">
    <property type="entry name" value="SAP_dom"/>
</dbReference>
<dbReference type="Pfam" id="PF07727">
    <property type="entry name" value="RVT_2"/>
    <property type="match status" value="1"/>
</dbReference>
<proteinExistence type="predicted"/>
<evidence type="ECO:0000313" key="3">
    <source>
        <dbReference type="EMBL" id="CAK0849304.1"/>
    </source>
</evidence>
<evidence type="ECO:0000259" key="2">
    <source>
        <dbReference type="PROSITE" id="PS50800"/>
    </source>
</evidence>
<dbReference type="InterPro" id="IPR013103">
    <property type="entry name" value="RVT_2"/>
</dbReference>
<comment type="caution">
    <text evidence="3">The sequence shown here is derived from an EMBL/GenBank/DDBJ whole genome shotgun (WGS) entry which is preliminary data.</text>
</comment>
<dbReference type="PROSITE" id="PS50800">
    <property type="entry name" value="SAP"/>
    <property type="match status" value="1"/>
</dbReference>
<gene>
    <name evidence="3" type="ORF">PCOR1329_LOCUS42026</name>
</gene>
<feature type="compositionally biased region" description="Basic residues" evidence="1">
    <location>
        <begin position="1767"/>
        <end position="1789"/>
    </location>
</feature>
<name>A0ABN9TT14_9DINO</name>
<feature type="compositionally biased region" description="Gly residues" evidence="1">
    <location>
        <begin position="340"/>
        <end position="351"/>
    </location>
</feature>
<feature type="domain" description="SAP" evidence="2">
    <location>
        <begin position="461"/>
        <end position="495"/>
    </location>
</feature>
<feature type="region of interest" description="Disordered" evidence="1">
    <location>
        <begin position="1764"/>
        <end position="1797"/>
    </location>
</feature>
<dbReference type="Proteomes" id="UP001189429">
    <property type="component" value="Unassembled WGS sequence"/>
</dbReference>
<reference evidence="3" key="1">
    <citation type="submission" date="2023-10" db="EMBL/GenBank/DDBJ databases">
        <authorList>
            <person name="Chen Y."/>
            <person name="Shah S."/>
            <person name="Dougan E. K."/>
            <person name="Thang M."/>
            <person name="Chan C."/>
        </authorList>
    </citation>
    <scope>NUCLEOTIDE SEQUENCE [LARGE SCALE GENOMIC DNA]</scope>
</reference>
<feature type="region of interest" description="Disordered" evidence="1">
    <location>
        <begin position="389"/>
        <end position="458"/>
    </location>
</feature>
<feature type="compositionally biased region" description="Low complexity" evidence="1">
    <location>
        <begin position="436"/>
        <end position="453"/>
    </location>
</feature>
<feature type="compositionally biased region" description="Acidic residues" evidence="1">
    <location>
        <begin position="400"/>
        <end position="420"/>
    </location>
</feature>
<protein>
    <recommendedName>
        <fullName evidence="2">SAP domain-containing protein</fullName>
    </recommendedName>
</protein>
<keyword evidence="4" id="KW-1185">Reference proteome</keyword>
<accession>A0ABN9TT14</accession>
<evidence type="ECO:0000256" key="1">
    <source>
        <dbReference type="SAM" id="MobiDB-lite"/>
    </source>
</evidence>